<evidence type="ECO:0000313" key="5">
    <source>
        <dbReference type="EMBL" id="KYH28872.1"/>
    </source>
</evidence>
<organism evidence="5 6">
    <name type="scientific">Clostridium colicanis DSM 13634</name>
    <dbReference type="NCBI Taxonomy" id="1121305"/>
    <lineage>
        <taxon>Bacteria</taxon>
        <taxon>Bacillati</taxon>
        <taxon>Bacillota</taxon>
        <taxon>Clostridia</taxon>
        <taxon>Eubacteriales</taxon>
        <taxon>Clostridiaceae</taxon>
        <taxon>Clostridium</taxon>
    </lineage>
</organism>
<dbReference type="InterPro" id="IPR051052">
    <property type="entry name" value="Diverse_substrate_MTase"/>
</dbReference>
<comment type="similarity">
    <text evidence="1">Belongs to the methyltransferase superfamily.</text>
</comment>
<evidence type="ECO:0000259" key="4">
    <source>
        <dbReference type="Pfam" id="PF08241"/>
    </source>
</evidence>
<dbReference type="Pfam" id="PF08241">
    <property type="entry name" value="Methyltransf_11"/>
    <property type="match status" value="1"/>
</dbReference>
<dbReference type="GO" id="GO:0008757">
    <property type="term" value="F:S-adenosylmethionine-dependent methyltransferase activity"/>
    <property type="evidence" value="ECO:0007669"/>
    <property type="project" value="InterPro"/>
</dbReference>
<proteinExistence type="inferred from homology"/>
<dbReference type="CDD" id="cd02440">
    <property type="entry name" value="AdoMet_MTases"/>
    <property type="match status" value="1"/>
</dbReference>
<dbReference type="Proteomes" id="UP000075374">
    <property type="component" value="Unassembled WGS sequence"/>
</dbReference>
<protein>
    <submittedName>
        <fullName evidence="5">Cypemycin methyltransferase</fullName>
        <ecNumber evidence="5">2.1.1.-</ecNumber>
    </submittedName>
</protein>
<dbReference type="Gene3D" id="3.40.50.150">
    <property type="entry name" value="Vaccinia Virus protein VP39"/>
    <property type="match status" value="1"/>
</dbReference>
<dbReference type="STRING" id="1121305.CLCOL_16040"/>
<feature type="domain" description="Methyltransferase type 11" evidence="4">
    <location>
        <begin position="44"/>
        <end position="136"/>
    </location>
</feature>
<evidence type="ECO:0000256" key="3">
    <source>
        <dbReference type="ARBA" id="ARBA00022679"/>
    </source>
</evidence>
<dbReference type="AlphaFoldDB" id="A0A151AMP7"/>
<reference evidence="5 6" key="1">
    <citation type="submission" date="2016-02" db="EMBL/GenBank/DDBJ databases">
        <title>Genome sequence of Clostridium colicanis DSM 13634.</title>
        <authorList>
            <person name="Poehlein A."/>
            <person name="Daniel R."/>
        </authorList>
    </citation>
    <scope>NUCLEOTIDE SEQUENCE [LARGE SCALE GENOMIC DNA]</scope>
    <source>
        <strain evidence="5 6">DSM 13634</strain>
    </source>
</reference>
<evidence type="ECO:0000256" key="1">
    <source>
        <dbReference type="ARBA" id="ARBA00008361"/>
    </source>
</evidence>
<gene>
    <name evidence="5" type="primary">cypM</name>
    <name evidence="5" type="ORF">CLCOL_16040</name>
</gene>
<keyword evidence="6" id="KW-1185">Reference proteome</keyword>
<name>A0A151AMP7_9CLOT</name>
<dbReference type="GO" id="GO:0032259">
    <property type="term" value="P:methylation"/>
    <property type="evidence" value="ECO:0007669"/>
    <property type="project" value="UniProtKB-KW"/>
</dbReference>
<evidence type="ECO:0000313" key="6">
    <source>
        <dbReference type="Proteomes" id="UP000075374"/>
    </source>
</evidence>
<sequence>MEDYNVVKTDFNEISELDEPKWNHNNCYFNQLMKLIPDNVETCLDIGCGKGELSFMLSQKSKRVIAVDLADKMIEKAKVLHPNKNIEYICGNILDMEFETNSFDVIITTATAHHLPYEWLLSFAKDKLKKGGKLIILDLVKPKSLTDYIIWGSAFFPNIVMNLIKNGRLKKDDEHAKEVWERHGKHDTYMTMDEIRSLANKYIPTAKIKRKLFWRYLLVWQKQSICLYSLIR</sequence>
<dbReference type="EC" id="2.1.1.-" evidence="5"/>
<dbReference type="RefSeq" id="WP_061858452.1">
    <property type="nucleotide sequence ID" value="NZ_LTBB01000007.1"/>
</dbReference>
<keyword evidence="2 5" id="KW-0489">Methyltransferase</keyword>
<evidence type="ECO:0000256" key="2">
    <source>
        <dbReference type="ARBA" id="ARBA00022603"/>
    </source>
</evidence>
<accession>A0A151AMP7</accession>
<dbReference type="PANTHER" id="PTHR44942">
    <property type="entry name" value="METHYLTRANSF_11 DOMAIN-CONTAINING PROTEIN"/>
    <property type="match status" value="1"/>
</dbReference>
<dbReference type="SUPFAM" id="SSF53335">
    <property type="entry name" value="S-adenosyl-L-methionine-dependent methyltransferases"/>
    <property type="match status" value="1"/>
</dbReference>
<dbReference type="PANTHER" id="PTHR44942:SF4">
    <property type="entry name" value="METHYLTRANSFERASE TYPE 11 DOMAIN-CONTAINING PROTEIN"/>
    <property type="match status" value="1"/>
</dbReference>
<dbReference type="EMBL" id="LTBB01000007">
    <property type="protein sequence ID" value="KYH28872.1"/>
    <property type="molecule type" value="Genomic_DNA"/>
</dbReference>
<keyword evidence="3 5" id="KW-0808">Transferase</keyword>
<dbReference type="InterPro" id="IPR029063">
    <property type="entry name" value="SAM-dependent_MTases_sf"/>
</dbReference>
<dbReference type="PATRIC" id="fig|1121305.3.peg.1608"/>
<comment type="caution">
    <text evidence="5">The sequence shown here is derived from an EMBL/GenBank/DDBJ whole genome shotgun (WGS) entry which is preliminary data.</text>
</comment>
<dbReference type="InterPro" id="IPR013216">
    <property type="entry name" value="Methyltransf_11"/>
</dbReference>